<dbReference type="AlphaFoldDB" id="A0A9W7SM22"/>
<dbReference type="EMBL" id="RIBY02002189">
    <property type="protein sequence ID" value="KAH9823612.1"/>
    <property type="molecule type" value="Genomic_DNA"/>
</dbReference>
<proteinExistence type="predicted"/>
<name>A0A9W7SM22_9PEZI</name>
<comment type="caution">
    <text evidence="1">The sequence shown here is derived from an EMBL/GenBank/DDBJ whole genome shotgun (WGS) entry which is preliminary data.</text>
</comment>
<organism evidence="1 2">
    <name type="scientific">Teratosphaeria destructans</name>
    <dbReference type="NCBI Taxonomy" id="418781"/>
    <lineage>
        <taxon>Eukaryota</taxon>
        <taxon>Fungi</taxon>
        <taxon>Dikarya</taxon>
        <taxon>Ascomycota</taxon>
        <taxon>Pezizomycotina</taxon>
        <taxon>Dothideomycetes</taxon>
        <taxon>Dothideomycetidae</taxon>
        <taxon>Mycosphaerellales</taxon>
        <taxon>Teratosphaeriaceae</taxon>
        <taxon>Teratosphaeria</taxon>
    </lineage>
</organism>
<evidence type="ECO:0000313" key="2">
    <source>
        <dbReference type="Proteomes" id="UP001138500"/>
    </source>
</evidence>
<reference evidence="1 2" key="1">
    <citation type="journal article" date="2018" name="IMA Fungus">
        <title>IMA Genome-F 10: Nine draft genome sequences of Claviceps purpurea s.lat., including C. arundinis, C. humidiphila, and C. cf. spartinae, pseudomolecules for the pitch canker pathogen Fusarium circinatum, draft genome of Davidsoniella eucalypti, Grosmannia galeiformis, Quambalaria eucalypti, and Teratosphaeria destructans.</title>
        <authorList>
            <person name="Wingfield B.D."/>
            <person name="Liu M."/>
            <person name="Nguyen H.D."/>
            <person name="Lane F.A."/>
            <person name="Morgan S.W."/>
            <person name="De Vos L."/>
            <person name="Wilken P.M."/>
            <person name="Duong T.A."/>
            <person name="Aylward J."/>
            <person name="Coetzee M.P."/>
            <person name="Dadej K."/>
            <person name="De Beer Z.W."/>
            <person name="Findlay W."/>
            <person name="Havenga M."/>
            <person name="Kolarik M."/>
            <person name="Menzies J.G."/>
            <person name="Naidoo K."/>
            <person name="Pochopski O."/>
            <person name="Shoukouhi P."/>
            <person name="Santana Q.C."/>
            <person name="Seifert K.A."/>
            <person name="Soal N."/>
            <person name="Steenkamp E.T."/>
            <person name="Tatham C.T."/>
            <person name="van der Nest M.A."/>
            <person name="Wingfield M.J."/>
        </authorList>
    </citation>
    <scope>NUCLEOTIDE SEQUENCE [LARGE SCALE GENOMIC DNA]</scope>
    <source>
        <strain evidence="1">CMW44962</strain>
    </source>
</reference>
<keyword evidence="2" id="KW-1185">Reference proteome</keyword>
<protein>
    <submittedName>
        <fullName evidence="1">Uncharacterized protein</fullName>
    </submittedName>
</protein>
<evidence type="ECO:0000313" key="1">
    <source>
        <dbReference type="EMBL" id="KAH9823612.1"/>
    </source>
</evidence>
<dbReference type="OrthoDB" id="3919546at2759"/>
<sequence>MASHTPPPSYRAHASEPIDLLDGIQATVRRDRVRDGANISVVQTEADRLHRFILFVLAVDYQRHTAGHIGPLSAEDSQHFVILSYQLQNLARSNRHTPLSDAERSTPEPYFALYLYEPCRYLGIPFDYMVVILTRFTRFLGRNGRYRGFMFGLVQSQRDGVERVAEKLWMDENVLIPRLLPDCWMGRDLIDGLRGAKEMYFERIVGVERSVAVGSRVIYTLNRQGMAREGHHARVSSIIDRLGAVSPARWAKRAKEYMSCILARRGQSPKEAPSEKPARQNNNSTYLHLGLMACGMMATI</sequence>
<gene>
    <name evidence="1" type="ORF">Tdes44962_MAKER04571</name>
</gene>
<dbReference type="Proteomes" id="UP001138500">
    <property type="component" value="Unassembled WGS sequence"/>
</dbReference>
<accession>A0A9W7SM22</accession>
<reference evidence="1 2" key="2">
    <citation type="journal article" date="2021" name="Curr. Genet.">
        <title>Genetic response to nitrogen starvation in the aggressive Eucalyptus foliar pathogen Teratosphaeria destructans.</title>
        <authorList>
            <person name="Havenga M."/>
            <person name="Wingfield B.D."/>
            <person name="Wingfield M.J."/>
            <person name="Dreyer L.L."/>
            <person name="Roets F."/>
            <person name="Aylward J."/>
        </authorList>
    </citation>
    <scope>NUCLEOTIDE SEQUENCE [LARGE SCALE GENOMIC DNA]</scope>
    <source>
        <strain evidence="1">CMW44962</strain>
    </source>
</reference>